<evidence type="ECO:0000313" key="16">
    <source>
        <dbReference type="Proteomes" id="UP000252254"/>
    </source>
</evidence>
<proteinExistence type="predicted"/>
<dbReference type="AlphaFoldDB" id="A0A366DYK5"/>
<dbReference type="Pfam" id="PF07238">
    <property type="entry name" value="PilZ"/>
    <property type="match status" value="2"/>
</dbReference>
<feature type="transmembrane region" description="Helical" evidence="12">
    <location>
        <begin position="59"/>
        <end position="84"/>
    </location>
</feature>
<keyword evidence="9 12" id="KW-1133">Transmembrane helix</keyword>
<evidence type="ECO:0000259" key="14">
    <source>
        <dbReference type="Pfam" id="PF07238"/>
    </source>
</evidence>
<dbReference type="Proteomes" id="UP000252254">
    <property type="component" value="Unassembled WGS sequence"/>
</dbReference>
<sequence length="748" mass="86495">MNDIGILWLIFIIVTLFISYYFSKKNFFARRLLYTTFLVVNFIYLLWRTSFTLPESGVLSLVLGALLLIAEWAGFSQSIVFTILSWSPFKRKEAVITAFEELPRVDIFIATYNEPTDLLRRTITACQLLEYPQNKLNIYVCDDGDRGEVRALSSHLGVHYIRRDDNTHAKAGNLNHAMTKTNGEIIVTMDADMVPKYNFLTRTIGYFTDSDVSFVQTPQVFYNADAFQYNLFYEDRITNEQDFFMRQLEQGKDRFNATMYVGSNALFRRTSLEAIGGFATGVITEDMATGMLLQTNNQKTVFVNETLAVGLSPETYADLLKQRDRWARGNIQVARKWNPLRLKGLSFMQKLLYLDGIHYWFFGIYKLIYLLAPLLFLVFSIYSIDTDLETLVIFWLPAFLSSQFAFRRIASSKRTTFWSHVYEVALAPFMAASVLGELILKKNFNFSVTRKGVQSQNRQILWRTTFPYVLLTIFSLIAIAMVNLHLFTSIEFYQSNDMLIINIFWIFYNLLAILVSLVISVERPRFRGAERSNVEISGYLISEFGTKYKCNIVDLSESGARIELVDTISEGQLDGGSLYLEIKEIPKLKVTKQWISQQANHNYMGVSFQALSQAQYAALISILFTHSKDIYSNQTYVNASLFYVFLRFLKHSRKTPKQLERQRMREKVKLKGKLSTSKNEMPVTLLDYSLNGCQIKSKKKLRKNQRVELEVNYHTKEKVKARVMWVQKRGGTYYVGLKYIHDTIELGA</sequence>
<comment type="catalytic activity">
    <reaction evidence="11">
        <text>[(1-&gt;4)-beta-D-glucosyl](n) + UDP-alpha-D-glucose = [(1-&gt;4)-beta-D-glucosyl](n+1) + UDP + H(+)</text>
        <dbReference type="Rhea" id="RHEA:19929"/>
        <dbReference type="Rhea" id="RHEA-COMP:10033"/>
        <dbReference type="Rhea" id="RHEA-COMP:10034"/>
        <dbReference type="ChEBI" id="CHEBI:15378"/>
        <dbReference type="ChEBI" id="CHEBI:18246"/>
        <dbReference type="ChEBI" id="CHEBI:58223"/>
        <dbReference type="ChEBI" id="CHEBI:58885"/>
        <dbReference type="EC" id="2.4.1.12"/>
    </reaction>
</comment>
<keyword evidence="7 12" id="KW-0812">Transmembrane</keyword>
<dbReference type="InterPro" id="IPR029044">
    <property type="entry name" value="Nucleotide-diphossugar_trans"/>
</dbReference>
<dbReference type="GO" id="GO:0016760">
    <property type="term" value="F:cellulose synthase (UDP-forming) activity"/>
    <property type="evidence" value="ECO:0007669"/>
    <property type="project" value="UniProtKB-EC"/>
</dbReference>
<protein>
    <recommendedName>
        <fullName evidence="2">cellulose synthase (UDP-forming)</fullName>
        <ecNumber evidence="2">2.4.1.12</ecNumber>
    </recommendedName>
</protein>
<dbReference type="RefSeq" id="WP_113869823.1">
    <property type="nucleotide sequence ID" value="NZ_BAABQN010000009.1"/>
</dbReference>
<dbReference type="SUPFAM" id="SSF53448">
    <property type="entry name" value="Nucleotide-diphospho-sugar transferases"/>
    <property type="match status" value="1"/>
</dbReference>
<feature type="domain" description="PilZ" evidence="14">
    <location>
        <begin position="527"/>
        <end position="624"/>
    </location>
</feature>
<keyword evidence="5" id="KW-0328">Glycosyltransferase</keyword>
<dbReference type="GO" id="GO:0030244">
    <property type="term" value="P:cellulose biosynthetic process"/>
    <property type="evidence" value="ECO:0007669"/>
    <property type="project" value="UniProtKB-KW"/>
</dbReference>
<dbReference type="PANTHER" id="PTHR43867">
    <property type="entry name" value="CELLULOSE SYNTHASE CATALYTIC SUBUNIT A [UDP-FORMING]"/>
    <property type="match status" value="1"/>
</dbReference>
<feature type="transmembrane region" description="Helical" evidence="12">
    <location>
        <begin position="357"/>
        <end position="382"/>
    </location>
</feature>
<evidence type="ECO:0000256" key="10">
    <source>
        <dbReference type="ARBA" id="ARBA00023136"/>
    </source>
</evidence>
<comment type="caution">
    <text evidence="15">The sequence shown here is derived from an EMBL/GenBank/DDBJ whole genome shotgun (WGS) entry which is preliminary data.</text>
</comment>
<name>A0A366DYK5_9BACI</name>
<comment type="subcellular location">
    <subcellularLocation>
        <location evidence="1">Cell inner membrane</location>
        <topology evidence="1">Multi-pass membrane protein</topology>
    </subcellularLocation>
</comment>
<dbReference type="Gene3D" id="2.40.10.220">
    <property type="entry name" value="predicted glycosyltransferase like domains"/>
    <property type="match status" value="2"/>
</dbReference>
<evidence type="ECO:0000256" key="5">
    <source>
        <dbReference type="ARBA" id="ARBA00022676"/>
    </source>
</evidence>
<evidence type="ECO:0000256" key="3">
    <source>
        <dbReference type="ARBA" id="ARBA00022475"/>
    </source>
</evidence>
<evidence type="ECO:0000256" key="1">
    <source>
        <dbReference type="ARBA" id="ARBA00004429"/>
    </source>
</evidence>
<feature type="transmembrane region" description="Helical" evidence="12">
    <location>
        <begin position="499"/>
        <end position="521"/>
    </location>
</feature>
<dbReference type="Gene3D" id="3.90.550.10">
    <property type="entry name" value="Spore Coat Polysaccharide Biosynthesis Protein SpsA, Chain A"/>
    <property type="match status" value="1"/>
</dbReference>
<dbReference type="GO" id="GO:0035438">
    <property type="term" value="F:cyclic-di-GMP binding"/>
    <property type="evidence" value="ECO:0007669"/>
    <property type="project" value="InterPro"/>
</dbReference>
<evidence type="ECO:0000256" key="2">
    <source>
        <dbReference type="ARBA" id="ARBA00012539"/>
    </source>
</evidence>
<reference evidence="15 16" key="1">
    <citation type="submission" date="2018-06" db="EMBL/GenBank/DDBJ databases">
        <title>Genomic Encyclopedia of Type Strains, Phase IV (KMG-IV): sequencing the most valuable type-strain genomes for metagenomic binning, comparative biology and taxonomic classification.</title>
        <authorList>
            <person name="Goeker M."/>
        </authorList>
    </citation>
    <scope>NUCLEOTIDE SEQUENCE [LARGE SCALE GENOMIC DNA]</scope>
    <source>
        <strain evidence="15 16">DSM 15140</strain>
    </source>
</reference>
<feature type="transmembrane region" description="Helical" evidence="12">
    <location>
        <begin position="29"/>
        <end position="47"/>
    </location>
</feature>
<accession>A0A366DYK5</accession>
<feature type="transmembrane region" description="Helical" evidence="12">
    <location>
        <begin position="388"/>
        <end position="406"/>
    </location>
</feature>
<keyword evidence="3" id="KW-1003">Cell membrane</keyword>
<feature type="domain" description="Glycosyltransferase 2-like" evidence="13">
    <location>
        <begin position="107"/>
        <end position="275"/>
    </location>
</feature>
<dbReference type="SUPFAM" id="SSF141371">
    <property type="entry name" value="PilZ domain-like"/>
    <property type="match status" value="2"/>
</dbReference>
<dbReference type="PRINTS" id="PR01439">
    <property type="entry name" value="CELLSNTHASEA"/>
</dbReference>
<dbReference type="InterPro" id="IPR001173">
    <property type="entry name" value="Glyco_trans_2-like"/>
</dbReference>
<dbReference type="PANTHER" id="PTHR43867:SF2">
    <property type="entry name" value="CELLULOSE SYNTHASE CATALYTIC SUBUNIT A [UDP-FORMING]"/>
    <property type="match status" value="1"/>
</dbReference>
<keyword evidence="6" id="KW-0808">Transferase</keyword>
<evidence type="ECO:0000259" key="13">
    <source>
        <dbReference type="Pfam" id="PF00535"/>
    </source>
</evidence>
<dbReference type="EC" id="2.4.1.12" evidence="2"/>
<organism evidence="15 16">
    <name type="scientific">Paraliobacillus ryukyuensis</name>
    <dbReference type="NCBI Taxonomy" id="200904"/>
    <lineage>
        <taxon>Bacteria</taxon>
        <taxon>Bacillati</taxon>
        <taxon>Bacillota</taxon>
        <taxon>Bacilli</taxon>
        <taxon>Bacillales</taxon>
        <taxon>Bacillaceae</taxon>
        <taxon>Paraliobacillus</taxon>
    </lineage>
</organism>
<evidence type="ECO:0000256" key="6">
    <source>
        <dbReference type="ARBA" id="ARBA00022679"/>
    </source>
</evidence>
<dbReference type="EMBL" id="QNRI01000010">
    <property type="protein sequence ID" value="RBO94609.1"/>
    <property type="molecule type" value="Genomic_DNA"/>
</dbReference>
<dbReference type="InterPro" id="IPR050321">
    <property type="entry name" value="Glycosyltr_2/OpgH_subfam"/>
</dbReference>
<dbReference type="GO" id="GO:0006011">
    <property type="term" value="P:UDP-alpha-D-glucose metabolic process"/>
    <property type="evidence" value="ECO:0007669"/>
    <property type="project" value="InterPro"/>
</dbReference>
<keyword evidence="4" id="KW-0997">Cell inner membrane</keyword>
<keyword evidence="8" id="KW-0135">Cellulose biosynthesis</keyword>
<evidence type="ECO:0000256" key="8">
    <source>
        <dbReference type="ARBA" id="ARBA00022916"/>
    </source>
</evidence>
<feature type="transmembrane region" description="Helical" evidence="12">
    <location>
        <begin position="6"/>
        <end position="22"/>
    </location>
</feature>
<dbReference type="STRING" id="200904.GCA_900168775_01328"/>
<evidence type="ECO:0000256" key="7">
    <source>
        <dbReference type="ARBA" id="ARBA00022692"/>
    </source>
</evidence>
<evidence type="ECO:0000256" key="9">
    <source>
        <dbReference type="ARBA" id="ARBA00022989"/>
    </source>
</evidence>
<evidence type="ECO:0000256" key="4">
    <source>
        <dbReference type="ARBA" id="ARBA00022519"/>
    </source>
</evidence>
<dbReference type="InterPro" id="IPR003919">
    <property type="entry name" value="Cell_synth_A"/>
</dbReference>
<dbReference type="CDD" id="cd06421">
    <property type="entry name" value="CESA_CelA_like"/>
    <property type="match status" value="1"/>
</dbReference>
<dbReference type="Pfam" id="PF00535">
    <property type="entry name" value="Glycos_transf_2"/>
    <property type="match status" value="1"/>
</dbReference>
<dbReference type="GO" id="GO:0005886">
    <property type="term" value="C:plasma membrane"/>
    <property type="evidence" value="ECO:0007669"/>
    <property type="project" value="UniProtKB-SubCell"/>
</dbReference>
<dbReference type="InterPro" id="IPR009875">
    <property type="entry name" value="PilZ_domain"/>
</dbReference>
<dbReference type="OrthoDB" id="9766299at2"/>
<keyword evidence="10 12" id="KW-0472">Membrane</keyword>
<feature type="domain" description="PilZ" evidence="14">
    <location>
        <begin position="661"/>
        <end position="742"/>
    </location>
</feature>
<gene>
    <name evidence="15" type="ORF">DES48_11096</name>
</gene>
<feature type="transmembrane region" description="Helical" evidence="12">
    <location>
        <begin position="466"/>
        <end position="487"/>
    </location>
</feature>
<evidence type="ECO:0000256" key="12">
    <source>
        <dbReference type="SAM" id="Phobius"/>
    </source>
</evidence>
<evidence type="ECO:0000313" key="15">
    <source>
        <dbReference type="EMBL" id="RBO94609.1"/>
    </source>
</evidence>
<keyword evidence="16" id="KW-1185">Reference proteome</keyword>
<evidence type="ECO:0000256" key="11">
    <source>
        <dbReference type="ARBA" id="ARBA00048682"/>
    </source>
</evidence>